<reference evidence="1 2" key="1">
    <citation type="submission" date="2020-11" db="EMBL/GenBank/DDBJ databases">
        <title>Winogradskyella marina sp. nov., isolated from marine sediment.</title>
        <authorList>
            <person name="Bo J."/>
            <person name="Wang S."/>
            <person name="Song X."/>
            <person name="Du Z."/>
        </authorList>
    </citation>
    <scope>NUCLEOTIDE SEQUENCE [LARGE SCALE GENOMIC DNA]</scope>
    <source>
        <strain evidence="1 2">F6397</strain>
    </source>
</reference>
<proteinExistence type="predicted"/>
<dbReference type="Pfam" id="PF18742">
    <property type="entry name" value="DpnII-MboI"/>
    <property type="match status" value="1"/>
</dbReference>
<name>A0ABS0EMS5_9FLAO</name>
<comment type="caution">
    <text evidence="1">The sequence shown here is derived from an EMBL/GenBank/DDBJ whole genome shotgun (WGS) entry which is preliminary data.</text>
</comment>
<sequence>MREITHIIGDVFGDLSIPEKFSSSEDLITQAKTFIDHLKSFESYFIESVEKLNSASKSIPVPIPTIDGNRKRTIEVFEKFVNLAETESNLREEVLTKIYNPTELEKIENLLKKFHSVANQLKSRRKEDGKPRETILIKDEYDVQDLIHGLLKIHFDDIRAEEWKPSYAGSSKRSDFLLKNEQIVIEIKKTRINLKDKQIGEQLIIDKANYRKHSDCKTLICFVYDPELRIKNPIGIINDLKVVSTDFTTLVYILPNE</sequence>
<evidence type="ECO:0000313" key="2">
    <source>
        <dbReference type="Proteomes" id="UP000611215"/>
    </source>
</evidence>
<evidence type="ECO:0000313" key="1">
    <source>
        <dbReference type="EMBL" id="MBF8151593.1"/>
    </source>
</evidence>
<organism evidence="1 2">
    <name type="scientific">Winogradskyella marina</name>
    <dbReference type="NCBI Taxonomy" id="2785530"/>
    <lineage>
        <taxon>Bacteria</taxon>
        <taxon>Pseudomonadati</taxon>
        <taxon>Bacteroidota</taxon>
        <taxon>Flavobacteriia</taxon>
        <taxon>Flavobacteriales</taxon>
        <taxon>Flavobacteriaceae</taxon>
        <taxon>Winogradskyella</taxon>
    </lineage>
</organism>
<protein>
    <recommendedName>
        <fullName evidence="3">Protein NO VEIN C-terminal domain-containing protein</fullName>
    </recommendedName>
</protein>
<keyword evidence="2" id="KW-1185">Reference proteome</keyword>
<dbReference type="Proteomes" id="UP000611215">
    <property type="component" value="Unassembled WGS sequence"/>
</dbReference>
<gene>
    <name evidence="1" type="ORF">ITJ86_16955</name>
</gene>
<dbReference type="EMBL" id="JADOET010000030">
    <property type="protein sequence ID" value="MBF8151593.1"/>
    <property type="molecule type" value="Genomic_DNA"/>
</dbReference>
<accession>A0ABS0EMS5</accession>
<evidence type="ECO:0008006" key="3">
    <source>
        <dbReference type="Google" id="ProtNLM"/>
    </source>
</evidence>